<reference evidence="2 3" key="1">
    <citation type="submission" date="2018-03" db="EMBL/GenBank/DDBJ databases">
        <title>Genomic Encyclopedia of Archaeal and Bacterial Type Strains, Phase II (KMG-II): from individual species to whole genera.</title>
        <authorList>
            <person name="Goeker M."/>
        </authorList>
    </citation>
    <scope>NUCLEOTIDE SEQUENCE [LARGE SCALE GENOMIC DNA]</scope>
    <source>
        <strain evidence="2 3">DSM 100673</strain>
    </source>
</reference>
<protein>
    <submittedName>
        <fullName evidence="2">Oxygen tolerance protein BatD</fullName>
    </submittedName>
</protein>
<dbReference type="EMBL" id="PYGJ01000001">
    <property type="protein sequence ID" value="PSL21999.1"/>
    <property type="molecule type" value="Genomic_DNA"/>
</dbReference>
<evidence type="ECO:0000313" key="3">
    <source>
        <dbReference type="Proteomes" id="UP000240418"/>
    </source>
</evidence>
<accession>A0A2P8FJY7</accession>
<evidence type="ECO:0000313" key="2">
    <source>
        <dbReference type="EMBL" id="PSL21999.1"/>
    </source>
</evidence>
<feature type="signal peptide" evidence="1">
    <location>
        <begin position="1"/>
        <end position="18"/>
    </location>
</feature>
<evidence type="ECO:0000256" key="1">
    <source>
        <dbReference type="SAM" id="SignalP"/>
    </source>
</evidence>
<keyword evidence="3" id="KW-1185">Reference proteome</keyword>
<dbReference type="PANTHER" id="PTHR40940">
    <property type="entry name" value="PROTEIN BATD-RELATED"/>
    <property type="match status" value="1"/>
</dbReference>
<dbReference type="Proteomes" id="UP000240418">
    <property type="component" value="Unassembled WGS sequence"/>
</dbReference>
<keyword evidence="1" id="KW-0732">Signal</keyword>
<dbReference type="RefSeq" id="WP_106606708.1">
    <property type="nucleotide sequence ID" value="NZ_PYGJ01000001.1"/>
</dbReference>
<organism evidence="2 3">
    <name type="scientific">Shimia abyssi</name>
    <dbReference type="NCBI Taxonomy" id="1662395"/>
    <lineage>
        <taxon>Bacteria</taxon>
        <taxon>Pseudomonadati</taxon>
        <taxon>Pseudomonadota</taxon>
        <taxon>Alphaproteobacteria</taxon>
        <taxon>Rhodobacterales</taxon>
        <taxon>Roseobacteraceae</taxon>
    </lineage>
</organism>
<dbReference type="AlphaFoldDB" id="A0A2P8FJY7"/>
<comment type="caution">
    <text evidence="2">The sequence shown here is derived from an EMBL/GenBank/DDBJ whole genome shotgun (WGS) entry which is preliminary data.</text>
</comment>
<feature type="chain" id="PRO_5015154947" evidence="1">
    <location>
        <begin position="19"/>
        <end position="426"/>
    </location>
</feature>
<name>A0A2P8FJY7_9RHOB</name>
<gene>
    <name evidence="2" type="ORF">CLV88_101424</name>
</gene>
<dbReference type="PANTHER" id="PTHR40940:SF1">
    <property type="entry name" value="PROTEIN BATD"/>
    <property type="match status" value="1"/>
</dbReference>
<dbReference type="OrthoDB" id="7699970at2"/>
<sequence length="426" mass="45627">MIRLALTLFLAITSLATAQTVDPRVEIEFSETEAIPGQPLSLRITVLVPTWMPDPPEWPSFEAPNILVTAPERASSPTSKTIDGETWSGVSRRYRITPMVPGTVILPAQTMRVTYAAPPATDPISAEVPIDALTLTGTLPPGAEGLDPFIAASALTLTHEVEGETTGLKAGDSFSVTVTAKLSDLPPMFLPQLVTGEVPEGLRAYPESPILNQSEDRGKVSGARSEKVVYVAEGGVEGALPAMSLEWYNLETQKIETATLAEISVQADAPPASAQTAQDINWPRVIAMAAMALVILTLGIVAGKKLTPPVRAALARRRARQLASAKHAWTQLERALKDRDLPATHAALALWQSRALPLTSTQQSQIDAAFVAIGHARYGPNATRDNVSGWQTLSSLLHSTKQAQHAQRFTRSALPALNPQATPRHL</sequence>
<dbReference type="InterPro" id="IPR025738">
    <property type="entry name" value="BatD"/>
</dbReference>
<proteinExistence type="predicted"/>